<keyword evidence="3" id="KW-0813">Transport</keyword>
<evidence type="ECO:0000256" key="3">
    <source>
        <dbReference type="ARBA" id="ARBA00022448"/>
    </source>
</evidence>
<feature type="transmembrane region" description="Helical" evidence="8">
    <location>
        <begin position="172"/>
        <end position="190"/>
    </location>
</feature>
<evidence type="ECO:0000256" key="5">
    <source>
        <dbReference type="ARBA" id="ARBA00022692"/>
    </source>
</evidence>
<feature type="transmembrane region" description="Helical" evidence="8">
    <location>
        <begin position="96"/>
        <end position="118"/>
    </location>
</feature>
<feature type="transmembrane region" description="Helical" evidence="8">
    <location>
        <begin position="202"/>
        <end position="224"/>
    </location>
</feature>
<dbReference type="GO" id="GO:0006313">
    <property type="term" value="P:DNA transposition"/>
    <property type="evidence" value="ECO:0007669"/>
    <property type="project" value="InterPro"/>
</dbReference>
<accession>A0A9X4LQK5</accession>
<keyword evidence="5 8" id="KW-0812">Transmembrane</keyword>
<protein>
    <recommendedName>
        <fullName evidence="9">Tn3 transposase DDE domain-containing protein</fullName>
    </recommendedName>
</protein>
<comment type="caution">
    <text evidence="10">The sequence shown here is derived from an EMBL/GenBank/DDBJ whole genome shotgun (WGS) entry which is preliminary data.</text>
</comment>
<comment type="similarity">
    <text evidence="2">Belongs to the sodium:galactoside symporter (TC 2.A.2) family.</text>
</comment>
<keyword evidence="6 8" id="KW-1133">Transmembrane helix</keyword>
<feature type="transmembrane region" description="Helical" evidence="8">
    <location>
        <begin position="124"/>
        <end position="145"/>
    </location>
</feature>
<dbReference type="PROSITE" id="PS00872">
    <property type="entry name" value="NA_GALACTOSIDE_SYMP"/>
    <property type="match status" value="1"/>
</dbReference>
<organism evidence="10 11">
    <name type="scientific">Pelomonas aquatica</name>
    <dbReference type="NCBI Taxonomy" id="431058"/>
    <lineage>
        <taxon>Bacteria</taxon>
        <taxon>Pseudomonadati</taxon>
        <taxon>Pseudomonadota</taxon>
        <taxon>Betaproteobacteria</taxon>
        <taxon>Burkholderiales</taxon>
        <taxon>Sphaerotilaceae</taxon>
        <taxon>Roseateles</taxon>
    </lineage>
</organism>
<evidence type="ECO:0000256" key="7">
    <source>
        <dbReference type="ARBA" id="ARBA00023136"/>
    </source>
</evidence>
<dbReference type="InterPro" id="IPR018043">
    <property type="entry name" value="Na/Gal_symport_CS"/>
</dbReference>
<evidence type="ECO:0000313" key="10">
    <source>
        <dbReference type="EMBL" id="MDG0865390.1"/>
    </source>
</evidence>
<dbReference type="GO" id="GO:0004803">
    <property type="term" value="F:transposase activity"/>
    <property type="evidence" value="ECO:0007669"/>
    <property type="project" value="InterPro"/>
</dbReference>
<dbReference type="Gene3D" id="1.20.1250.20">
    <property type="entry name" value="MFS general substrate transporter like domains"/>
    <property type="match status" value="1"/>
</dbReference>
<feature type="transmembrane region" description="Helical" evidence="8">
    <location>
        <begin position="295"/>
        <end position="314"/>
    </location>
</feature>
<dbReference type="RefSeq" id="WP_268154232.1">
    <property type="nucleotide sequence ID" value="NZ_JAPPUW010000033.1"/>
</dbReference>
<dbReference type="PANTHER" id="PTHR11328:SF24">
    <property type="entry name" value="MAJOR FACILITATOR SUPERFAMILY (MFS) PROFILE DOMAIN-CONTAINING PROTEIN"/>
    <property type="match status" value="1"/>
</dbReference>
<sequence>MPRSAVPAAPSAATAPQDRVPLPQKIGFGLGSFLDMWGHWLYQSLAFHVFNVFLGVAPGLISTALGLKIFVDAVSDALFGWISDNTRTRWGRRRPFILVGGVLAGIGLPLMFAVGRGWSDGEYFAFMLVSTCLYVPVMSCFNMPWNSLGAEMTPDYHERTRVMSVKNAIQKLPELAMFVAAQFTTLAVFNDASGKPDILRGAQVYTAILGGIMVVVSVLIFSLTRERYYEAVVKRSTRRVPFKDTLYRTLKNRPFRQMLGTMLAYNMATAMVGLLGYYATVYYVCGGNVVEATRWNSMMGVAGLVCGLVGISFAGRVARRRGKRNALMTVLSLGILAFVGDWFFYDPVLPALQLLASGGVAFVGAGFWTLYERELPRYAEVTELDTDPKAFCEALKNELLAVSWEVDLAWPQNAHAEIVDGRLSLKKPPRVSAHPDATRLQEELDKRLRPVGIIDVLMAVESWLDLHKMFKPLAGTESRLEDLRVRVIMVLFCYGCNLGPAQLSRSIRSLSAKQLAWINLKYVTEDLLEKVTAKVINKFSEFELPSYWGTGEHASADGTRFNLYERNLLSEYHIRYGAYGGIQYTRVSDRFIALFSHFISCGTYEGLFILDHLNVDESEQTSIRPSKLHGDTHQQSYAAFAMSKLIGVQLMPRIRAIHNLDFFKPTKSAKYENIDSLFKGTIDWELIETHLPMMFKIGVSIKLGRLTPSTILRRLGTHSRKNKLYFAFQELGKVLRTIFLLKYISDVDLRRFINAETNKSEQFNNFLKLSFFGNGGLIAENLRHEQQKVMKFGHLMANILILYNVHDMERVIRELRDEGFPISPDVLGDLNPYRLAHINLLGDYAVDRRRRVADLIVEPILRKKASGGGGTAANGAA</sequence>
<dbReference type="AlphaFoldDB" id="A0A9X4LQK5"/>
<dbReference type="InterPro" id="IPR039672">
    <property type="entry name" value="MFS_2"/>
</dbReference>
<dbReference type="GO" id="GO:0008643">
    <property type="term" value="P:carbohydrate transport"/>
    <property type="evidence" value="ECO:0007669"/>
    <property type="project" value="InterPro"/>
</dbReference>
<dbReference type="Pfam" id="PF01526">
    <property type="entry name" value="DDE_Tnp_Tn3"/>
    <property type="match status" value="1"/>
</dbReference>
<evidence type="ECO:0000256" key="6">
    <source>
        <dbReference type="ARBA" id="ARBA00022989"/>
    </source>
</evidence>
<keyword evidence="11" id="KW-1185">Reference proteome</keyword>
<dbReference type="EMBL" id="SGUG01000075">
    <property type="protein sequence ID" value="MDG0865390.1"/>
    <property type="molecule type" value="Genomic_DNA"/>
</dbReference>
<evidence type="ECO:0000256" key="2">
    <source>
        <dbReference type="ARBA" id="ARBA00009617"/>
    </source>
</evidence>
<feature type="transmembrane region" description="Helical" evidence="8">
    <location>
        <begin position="326"/>
        <end position="345"/>
    </location>
</feature>
<dbReference type="Proteomes" id="UP001152766">
    <property type="component" value="Unassembled WGS sequence"/>
</dbReference>
<dbReference type="InterPro" id="IPR002513">
    <property type="entry name" value="Tn3_Tnp_DDE_dom"/>
</dbReference>
<dbReference type="Pfam" id="PF13347">
    <property type="entry name" value="MFS_2"/>
    <property type="match status" value="1"/>
</dbReference>
<gene>
    <name evidence="10" type="ORF">EXJ73_23325</name>
</gene>
<dbReference type="GO" id="GO:0006814">
    <property type="term" value="P:sodium ion transport"/>
    <property type="evidence" value="ECO:0007669"/>
    <property type="project" value="InterPro"/>
</dbReference>
<feature type="transmembrane region" description="Helical" evidence="8">
    <location>
        <begin position="40"/>
        <end position="61"/>
    </location>
</feature>
<evidence type="ECO:0000259" key="9">
    <source>
        <dbReference type="Pfam" id="PF01526"/>
    </source>
</evidence>
<evidence type="ECO:0000256" key="1">
    <source>
        <dbReference type="ARBA" id="ARBA00004651"/>
    </source>
</evidence>
<comment type="subcellular location">
    <subcellularLocation>
        <location evidence="1">Cell membrane</location>
        <topology evidence="1">Multi-pass membrane protein</topology>
    </subcellularLocation>
</comment>
<evidence type="ECO:0000256" key="8">
    <source>
        <dbReference type="SAM" id="Phobius"/>
    </source>
</evidence>
<keyword evidence="4" id="KW-1003">Cell membrane</keyword>
<feature type="transmembrane region" description="Helical" evidence="8">
    <location>
        <begin position="351"/>
        <end position="371"/>
    </location>
</feature>
<proteinExistence type="inferred from homology"/>
<feature type="transmembrane region" description="Helical" evidence="8">
    <location>
        <begin position="263"/>
        <end position="283"/>
    </location>
</feature>
<evidence type="ECO:0000256" key="4">
    <source>
        <dbReference type="ARBA" id="ARBA00022475"/>
    </source>
</evidence>
<keyword evidence="7 8" id="KW-0472">Membrane</keyword>
<evidence type="ECO:0000313" key="11">
    <source>
        <dbReference type="Proteomes" id="UP001152766"/>
    </source>
</evidence>
<dbReference type="PANTHER" id="PTHR11328">
    <property type="entry name" value="MAJOR FACILITATOR SUPERFAMILY DOMAIN-CONTAINING PROTEIN"/>
    <property type="match status" value="1"/>
</dbReference>
<dbReference type="GO" id="GO:0005886">
    <property type="term" value="C:plasma membrane"/>
    <property type="evidence" value="ECO:0007669"/>
    <property type="project" value="UniProtKB-SubCell"/>
</dbReference>
<reference evidence="10" key="1">
    <citation type="submission" date="2019-02" db="EMBL/GenBank/DDBJ databases">
        <title>Draft genome of the type strain Pelomonas aquatica CCUG 52575T.</title>
        <authorList>
            <person name="Gomila M."/>
            <person name="Lalucat J."/>
        </authorList>
    </citation>
    <scope>NUCLEOTIDE SEQUENCE</scope>
    <source>
        <strain evidence="10">CCUG 52575</strain>
    </source>
</reference>
<dbReference type="GO" id="GO:0015293">
    <property type="term" value="F:symporter activity"/>
    <property type="evidence" value="ECO:0007669"/>
    <property type="project" value="InterPro"/>
</dbReference>
<dbReference type="InterPro" id="IPR036259">
    <property type="entry name" value="MFS_trans_sf"/>
</dbReference>
<feature type="domain" description="Tn3 transposase DDE" evidence="9">
    <location>
        <begin position="455"/>
        <end position="844"/>
    </location>
</feature>
<dbReference type="SUPFAM" id="SSF103473">
    <property type="entry name" value="MFS general substrate transporter"/>
    <property type="match status" value="1"/>
</dbReference>
<name>A0A9X4LQK5_9BURK</name>